<dbReference type="Pfam" id="PF11774">
    <property type="entry name" value="Lsr2"/>
    <property type="match status" value="1"/>
</dbReference>
<dbReference type="EMBL" id="FXTJ01000009">
    <property type="protein sequence ID" value="SMO96233.1"/>
    <property type="molecule type" value="Genomic_DNA"/>
</dbReference>
<keyword evidence="1" id="KW-0238">DNA-binding</keyword>
<name>A0A521FJ45_9ACTN</name>
<dbReference type="Gene3D" id="3.30.60.230">
    <property type="entry name" value="Lsr2, dimerization domain"/>
    <property type="match status" value="1"/>
</dbReference>
<gene>
    <name evidence="4" type="ORF">SAMN06273567_109149</name>
</gene>
<sequence length="90" mass="9847">MKFALEDAEYEIDLTDENAAAMREELSRYVKAARKVPPSRGRRSVQPAKPAYSGYDPAAVRAWAAGRGIEVSPHGRIKAGVVEQYRAAGN</sequence>
<dbReference type="GO" id="GO:0003677">
    <property type="term" value="F:DNA binding"/>
    <property type="evidence" value="ECO:0007669"/>
    <property type="project" value="UniProtKB-KW"/>
</dbReference>
<dbReference type="Gene3D" id="4.10.320.10">
    <property type="entry name" value="E3-binding domain"/>
    <property type="match status" value="1"/>
</dbReference>
<proteinExistence type="predicted"/>
<evidence type="ECO:0000256" key="1">
    <source>
        <dbReference type="ARBA" id="ARBA00023125"/>
    </source>
</evidence>
<evidence type="ECO:0000259" key="2">
    <source>
        <dbReference type="Pfam" id="PF11774"/>
    </source>
</evidence>
<evidence type="ECO:0000313" key="4">
    <source>
        <dbReference type="EMBL" id="SMO96233.1"/>
    </source>
</evidence>
<organism evidence="4 5">
    <name type="scientific">Geodermatophilus aquaeductus</name>
    <dbReference type="NCBI Taxonomy" id="1564161"/>
    <lineage>
        <taxon>Bacteria</taxon>
        <taxon>Bacillati</taxon>
        <taxon>Actinomycetota</taxon>
        <taxon>Actinomycetes</taxon>
        <taxon>Geodermatophilales</taxon>
        <taxon>Geodermatophilaceae</taxon>
        <taxon>Geodermatophilus</taxon>
    </lineage>
</organism>
<dbReference type="GO" id="GO:0016746">
    <property type="term" value="F:acyltransferase activity"/>
    <property type="evidence" value="ECO:0007669"/>
    <property type="project" value="InterPro"/>
</dbReference>
<dbReference type="AlphaFoldDB" id="A0A521FJ45"/>
<protein>
    <submittedName>
        <fullName evidence="4">Lsr2 protein</fullName>
    </submittedName>
</protein>
<dbReference type="InterPro" id="IPR055370">
    <property type="entry name" value="Lsr2_DNA-bd"/>
</dbReference>
<accession>A0A521FJ45</accession>
<reference evidence="4 5" key="1">
    <citation type="submission" date="2017-05" db="EMBL/GenBank/DDBJ databases">
        <authorList>
            <person name="Varghese N."/>
            <person name="Submissions S."/>
        </authorList>
    </citation>
    <scope>NUCLEOTIDE SEQUENCE [LARGE SCALE GENOMIC DNA]</scope>
    <source>
        <strain evidence="4 5">DSM 46834</strain>
    </source>
</reference>
<keyword evidence="5" id="KW-1185">Reference proteome</keyword>
<dbReference type="Proteomes" id="UP000317484">
    <property type="component" value="Unassembled WGS sequence"/>
</dbReference>
<evidence type="ECO:0000259" key="3">
    <source>
        <dbReference type="Pfam" id="PF23359"/>
    </source>
</evidence>
<dbReference type="Pfam" id="PF23359">
    <property type="entry name" value="Lsr2_DNA-bd"/>
    <property type="match status" value="1"/>
</dbReference>
<feature type="domain" description="Lsr2 dimerization" evidence="2">
    <location>
        <begin position="2"/>
        <end position="36"/>
    </location>
</feature>
<evidence type="ECO:0000313" key="5">
    <source>
        <dbReference type="Proteomes" id="UP000317484"/>
    </source>
</evidence>
<dbReference type="InterPro" id="IPR024412">
    <property type="entry name" value="Lsr2_dim_dom"/>
</dbReference>
<dbReference type="InterPro" id="IPR036625">
    <property type="entry name" value="E3-bd_dom_sf"/>
</dbReference>
<dbReference type="InterPro" id="IPR042261">
    <property type="entry name" value="Lsr2-like_dimerization"/>
</dbReference>
<feature type="domain" description="Lsr2 DNA-binding" evidence="3">
    <location>
        <begin position="54"/>
        <end position="88"/>
    </location>
</feature>